<accession>A0A8T0E6P7</accession>
<comment type="similarity">
    <text evidence="3">Belongs to the histone H3 family.</text>
</comment>
<dbReference type="AlphaFoldDB" id="A0A8T0E6P7"/>
<evidence type="ECO:0000256" key="4">
    <source>
        <dbReference type="ARBA" id="ARBA00022454"/>
    </source>
</evidence>
<dbReference type="InterPro" id="IPR000164">
    <property type="entry name" value="Histone_H3/CENP-A"/>
</dbReference>
<evidence type="ECO:0000259" key="9">
    <source>
        <dbReference type="Pfam" id="PF00125"/>
    </source>
</evidence>
<dbReference type="InterPro" id="IPR007125">
    <property type="entry name" value="H2A/H2B/H3"/>
</dbReference>
<feature type="region of interest" description="Disordered" evidence="8">
    <location>
        <begin position="1"/>
        <end position="181"/>
    </location>
</feature>
<feature type="compositionally biased region" description="Low complexity" evidence="8">
    <location>
        <begin position="1"/>
        <end position="11"/>
    </location>
</feature>
<dbReference type="GO" id="GO:0003677">
    <property type="term" value="F:DNA binding"/>
    <property type="evidence" value="ECO:0007669"/>
    <property type="project" value="UniProtKB-KW"/>
</dbReference>
<keyword evidence="6" id="KW-0539">Nucleus</keyword>
<dbReference type="PANTHER" id="PTHR45810:SF17">
    <property type="entry name" value="HISTONE H3-LIKE CENTROMERIC PROTEIN A"/>
    <property type="match status" value="1"/>
</dbReference>
<evidence type="ECO:0000256" key="1">
    <source>
        <dbReference type="ARBA" id="ARBA00004123"/>
    </source>
</evidence>
<dbReference type="Pfam" id="PF00125">
    <property type="entry name" value="Histone"/>
    <property type="match status" value="1"/>
</dbReference>
<dbReference type="SMART" id="SM00428">
    <property type="entry name" value="H3"/>
    <property type="match status" value="1"/>
</dbReference>
<comment type="subcellular location">
    <subcellularLocation>
        <location evidence="2">Chromosome</location>
    </subcellularLocation>
    <subcellularLocation>
        <location evidence="1">Nucleus</location>
    </subcellularLocation>
</comment>
<protein>
    <submittedName>
        <fullName evidence="10">Histone H3.3 type c like protein</fullName>
    </submittedName>
</protein>
<gene>
    <name evidence="10" type="ORF">HNY73_019970</name>
</gene>
<evidence type="ECO:0000313" key="10">
    <source>
        <dbReference type="EMBL" id="KAF8766956.1"/>
    </source>
</evidence>
<feature type="compositionally biased region" description="Polar residues" evidence="8">
    <location>
        <begin position="123"/>
        <end position="138"/>
    </location>
</feature>
<reference evidence="10" key="2">
    <citation type="submission" date="2020-06" db="EMBL/GenBank/DDBJ databases">
        <authorList>
            <person name="Sheffer M."/>
        </authorList>
    </citation>
    <scope>NUCLEOTIDE SEQUENCE</scope>
</reference>
<reference evidence="10" key="1">
    <citation type="journal article" date="2020" name="bioRxiv">
        <title>Chromosome-level reference genome of the European wasp spider Argiope bruennichi: a resource for studies on range expansion and evolutionary adaptation.</title>
        <authorList>
            <person name="Sheffer M.M."/>
            <person name="Hoppe A."/>
            <person name="Krehenwinkel H."/>
            <person name="Uhl G."/>
            <person name="Kuss A.W."/>
            <person name="Jensen L."/>
            <person name="Jensen C."/>
            <person name="Gillespie R.G."/>
            <person name="Hoff K.J."/>
            <person name="Prost S."/>
        </authorList>
    </citation>
    <scope>NUCLEOTIDE SEQUENCE</scope>
</reference>
<dbReference type="GO" id="GO:0030527">
    <property type="term" value="F:structural constituent of chromatin"/>
    <property type="evidence" value="ECO:0007669"/>
    <property type="project" value="InterPro"/>
</dbReference>
<proteinExistence type="inferred from homology"/>
<dbReference type="EMBL" id="JABXBU010002230">
    <property type="protein sequence ID" value="KAF8766956.1"/>
    <property type="molecule type" value="Genomic_DNA"/>
</dbReference>
<dbReference type="PANTHER" id="PTHR45810">
    <property type="entry name" value="HISTONE H3.2"/>
    <property type="match status" value="1"/>
</dbReference>
<dbReference type="FunFam" id="1.10.20.10:FF:000085">
    <property type="entry name" value="Histone H3.2"/>
    <property type="match status" value="1"/>
</dbReference>
<evidence type="ECO:0000256" key="6">
    <source>
        <dbReference type="ARBA" id="ARBA00023242"/>
    </source>
</evidence>
<name>A0A8T0E6P7_ARGBR</name>
<evidence type="ECO:0000256" key="5">
    <source>
        <dbReference type="ARBA" id="ARBA00023125"/>
    </source>
</evidence>
<comment type="caution">
    <text evidence="10">The sequence shown here is derived from an EMBL/GenBank/DDBJ whole genome shotgun (WGS) entry which is preliminary data.</text>
</comment>
<keyword evidence="11" id="KW-1185">Reference proteome</keyword>
<sequence length="275" mass="30515">MPGPVSSSESDMSSDDEAYRAPVHTSPRKSVKKPGPKAKRKPLASNPGPSSKRSSQTDDDVVRTSTPARVDVSPFSVKLSSKKGKGNPGPSKGKRIVPSEDSEDEESEQRMQGQKQAAKRPRTSPSSHGQNQPSTSRQADIDEERWHDTSQRRGGGNSVQHIRPIPVVSASSGRRRRRKPGTVALREIRKFQKTTDLLILKLPFSRVVRETLQEISATSHSWQRKAIEALQEATEYYLVALFEDAQLCAFHAGRVTVMVRDVQLARRIYARHGGF</sequence>
<dbReference type="InterPro" id="IPR009072">
    <property type="entry name" value="Histone-fold"/>
</dbReference>
<feature type="domain" description="Core Histone H2A/H2B/H3" evidence="9">
    <location>
        <begin position="180"/>
        <end position="268"/>
    </location>
</feature>
<dbReference type="CDD" id="cd22911">
    <property type="entry name" value="HFD_H3"/>
    <property type="match status" value="1"/>
</dbReference>
<dbReference type="Proteomes" id="UP000807504">
    <property type="component" value="Unassembled WGS sequence"/>
</dbReference>
<organism evidence="10 11">
    <name type="scientific">Argiope bruennichi</name>
    <name type="common">Wasp spider</name>
    <name type="synonym">Aranea bruennichi</name>
    <dbReference type="NCBI Taxonomy" id="94029"/>
    <lineage>
        <taxon>Eukaryota</taxon>
        <taxon>Metazoa</taxon>
        <taxon>Ecdysozoa</taxon>
        <taxon>Arthropoda</taxon>
        <taxon>Chelicerata</taxon>
        <taxon>Arachnida</taxon>
        <taxon>Araneae</taxon>
        <taxon>Araneomorphae</taxon>
        <taxon>Entelegynae</taxon>
        <taxon>Araneoidea</taxon>
        <taxon>Araneidae</taxon>
        <taxon>Argiope</taxon>
    </lineage>
</organism>
<keyword evidence="4" id="KW-0158">Chromosome</keyword>
<keyword evidence="5" id="KW-0238">DNA-binding</keyword>
<evidence type="ECO:0000313" key="11">
    <source>
        <dbReference type="Proteomes" id="UP000807504"/>
    </source>
</evidence>
<dbReference type="Gene3D" id="1.10.20.10">
    <property type="entry name" value="Histone, subunit A"/>
    <property type="match status" value="1"/>
</dbReference>
<evidence type="ECO:0000256" key="2">
    <source>
        <dbReference type="ARBA" id="ARBA00004286"/>
    </source>
</evidence>
<dbReference type="SUPFAM" id="SSF47113">
    <property type="entry name" value="Histone-fold"/>
    <property type="match status" value="1"/>
</dbReference>
<keyword evidence="7" id="KW-0544">Nucleosome core</keyword>
<dbReference type="GO" id="GO:0005634">
    <property type="term" value="C:nucleus"/>
    <property type="evidence" value="ECO:0007669"/>
    <property type="project" value="UniProtKB-SubCell"/>
</dbReference>
<dbReference type="PRINTS" id="PR00622">
    <property type="entry name" value="HISTONEH3"/>
</dbReference>
<evidence type="ECO:0000256" key="3">
    <source>
        <dbReference type="ARBA" id="ARBA00010343"/>
    </source>
</evidence>
<feature type="compositionally biased region" description="Basic residues" evidence="8">
    <location>
        <begin position="26"/>
        <end position="42"/>
    </location>
</feature>
<evidence type="ECO:0000256" key="8">
    <source>
        <dbReference type="SAM" id="MobiDB-lite"/>
    </source>
</evidence>
<evidence type="ECO:0000256" key="7">
    <source>
        <dbReference type="ARBA" id="ARBA00023269"/>
    </source>
</evidence>
<dbReference type="GO" id="GO:0000786">
    <property type="term" value="C:nucleosome"/>
    <property type="evidence" value="ECO:0007669"/>
    <property type="project" value="UniProtKB-KW"/>
</dbReference>
<dbReference type="GO" id="GO:0046982">
    <property type="term" value="F:protein heterodimerization activity"/>
    <property type="evidence" value="ECO:0007669"/>
    <property type="project" value="InterPro"/>
</dbReference>